<evidence type="ECO:0000256" key="3">
    <source>
        <dbReference type="ARBA" id="ARBA00022676"/>
    </source>
</evidence>
<dbReference type="AlphaFoldDB" id="A0A831WZT7"/>
<comment type="caution">
    <text evidence="6">Lacks conserved residue(s) required for the propagation of feature annotation.</text>
</comment>
<dbReference type="InterPro" id="IPR000836">
    <property type="entry name" value="PRTase_dom"/>
</dbReference>
<dbReference type="GO" id="GO:0000287">
    <property type="term" value="F:magnesium ion binding"/>
    <property type="evidence" value="ECO:0007669"/>
    <property type="project" value="UniProtKB-UniRule"/>
</dbReference>
<dbReference type="InterPro" id="IPR029057">
    <property type="entry name" value="PRTase-like"/>
</dbReference>
<protein>
    <recommendedName>
        <fullName evidence="2 6">Orotate phosphoribosyltransferase</fullName>
        <shortName evidence="6">OPRT</shortName>
        <shortName evidence="6">OPRTase</shortName>
        <ecNumber evidence="2 6">2.4.2.10</ecNumber>
    </recommendedName>
</protein>
<dbReference type="HAMAP" id="MF_01208">
    <property type="entry name" value="PyrE"/>
    <property type="match status" value="1"/>
</dbReference>
<sequence>MLFGAESNLDLALALYDLGGVQFGDFDLGPTAGRSPIYLNPRVLISDPAVLRRIALLIHHEIQADQARRRPRLASFAAVAGVPMGGLHLATAYALVSDTPLLYVRPDSQQPSIEGRIIPGQTVLVIDDLMTGGTSLLRTAKALEESGLVVRDFIVLIDREQGGTERLHEHGYHVMPILRLRTMLTYYHECGLLDTARYRTVMDYLERTSPRRWSGSP</sequence>
<keyword evidence="5 6" id="KW-0665">Pyrimidine biosynthesis</keyword>
<dbReference type="PANTHER" id="PTHR19278:SF9">
    <property type="entry name" value="URIDINE 5'-MONOPHOSPHATE SYNTHASE"/>
    <property type="match status" value="1"/>
</dbReference>
<dbReference type="GO" id="GO:0004588">
    <property type="term" value="F:orotate phosphoribosyltransferase activity"/>
    <property type="evidence" value="ECO:0007669"/>
    <property type="project" value="UniProtKB-UniRule"/>
</dbReference>
<dbReference type="EC" id="2.4.2.10" evidence="2 6"/>
<organism evidence="8">
    <name type="scientific">Thermorudis peleae</name>
    <dbReference type="NCBI Taxonomy" id="1382356"/>
    <lineage>
        <taxon>Bacteria</taxon>
        <taxon>Pseudomonadati</taxon>
        <taxon>Thermomicrobiota</taxon>
        <taxon>Thermomicrobia</taxon>
        <taxon>Thermomicrobia incertae sedis</taxon>
        <taxon>Thermorudis</taxon>
    </lineage>
</organism>
<dbReference type="CDD" id="cd06223">
    <property type="entry name" value="PRTases_typeI"/>
    <property type="match status" value="1"/>
</dbReference>
<dbReference type="GO" id="GO:0019856">
    <property type="term" value="P:pyrimidine nucleobase biosynthetic process"/>
    <property type="evidence" value="ECO:0007669"/>
    <property type="project" value="TreeGrafter"/>
</dbReference>
<dbReference type="InterPro" id="IPR023031">
    <property type="entry name" value="OPRT"/>
</dbReference>
<evidence type="ECO:0000256" key="2">
    <source>
        <dbReference type="ARBA" id="ARBA00011971"/>
    </source>
</evidence>
<feature type="binding site" description="in other chain" evidence="6">
    <location>
        <begin position="127"/>
        <end position="135"/>
    </location>
    <ligand>
        <name>5-phospho-alpha-D-ribose 1-diphosphate</name>
        <dbReference type="ChEBI" id="CHEBI:58017"/>
        <note>ligand shared between dimeric partners</note>
    </ligand>
</feature>
<comment type="pathway">
    <text evidence="1 6">Pyrimidine metabolism; UMP biosynthesis via de novo pathway; UMP from orotate: step 1/2.</text>
</comment>
<evidence type="ECO:0000313" key="8">
    <source>
        <dbReference type="EMBL" id="HEG90759.1"/>
    </source>
</evidence>
<keyword evidence="4 6" id="KW-0808">Transferase</keyword>
<dbReference type="PANTHER" id="PTHR19278">
    <property type="entry name" value="OROTATE PHOSPHORIBOSYLTRANSFERASE"/>
    <property type="match status" value="1"/>
</dbReference>
<evidence type="ECO:0000256" key="5">
    <source>
        <dbReference type="ARBA" id="ARBA00022975"/>
    </source>
</evidence>
<proteinExistence type="inferred from homology"/>
<feature type="binding site" evidence="6">
    <location>
        <position position="159"/>
    </location>
    <ligand>
        <name>orotate</name>
        <dbReference type="ChEBI" id="CHEBI:30839"/>
    </ligand>
</feature>
<feature type="binding site" evidence="6">
    <location>
        <position position="105"/>
    </location>
    <ligand>
        <name>5-phospho-alpha-D-ribose 1-diphosphate</name>
        <dbReference type="ChEBI" id="CHEBI:58017"/>
        <note>ligand shared between dimeric partners</note>
    </ligand>
</feature>
<comment type="catalytic activity">
    <reaction evidence="6">
        <text>orotidine 5'-phosphate + diphosphate = orotate + 5-phospho-alpha-D-ribose 1-diphosphate</text>
        <dbReference type="Rhea" id="RHEA:10380"/>
        <dbReference type="ChEBI" id="CHEBI:30839"/>
        <dbReference type="ChEBI" id="CHEBI:33019"/>
        <dbReference type="ChEBI" id="CHEBI:57538"/>
        <dbReference type="ChEBI" id="CHEBI:58017"/>
        <dbReference type="EC" id="2.4.2.10"/>
    </reaction>
</comment>
<gene>
    <name evidence="6" type="primary">pyrE</name>
    <name evidence="8" type="ORF">ENP34_04865</name>
</gene>
<feature type="domain" description="Phosphoribosyltransferase" evidence="7">
    <location>
        <begin position="77"/>
        <end position="164"/>
    </location>
</feature>
<name>A0A831WZT7_9BACT</name>
<keyword evidence="6" id="KW-0460">Magnesium</keyword>
<comment type="cofactor">
    <cofactor evidence="6">
        <name>Mg(2+)</name>
        <dbReference type="ChEBI" id="CHEBI:18420"/>
    </cofactor>
</comment>
<dbReference type="GO" id="GO:0044205">
    <property type="term" value="P:'de novo' UMP biosynthetic process"/>
    <property type="evidence" value="ECO:0007669"/>
    <property type="project" value="UniProtKB-UniRule"/>
</dbReference>
<dbReference type="UniPathway" id="UPA00070">
    <property type="reaction ID" value="UER00119"/>
</dbReference>
<evidence type="ECO:0000256" key="4">
    <source>
        <dbReference type="ARBA" id="ARBA00022679"/>
    </source>
</evidence>
<keyword evidence="3 6" id="KW-0328">Glycosyltransferase</keyword>
<dbReference type="Pfam" id="PF00156">
    <property type="entry name" value="Pribosyltran"/>
    <property type="match status" value="1"/>
</dbReference>
<dbReference type="GO" id="GO:0004590">
    <property type="term" value="F:orotidine-5'-phosphate decarboxylase activity"/>
    <property type="evidence" value="ECO:0007669"/>
    <property type="project" value="TreeGrafter"/>
</dbReference>
<comment type="subunit">
    <text evidence="6">Homodimer.</text>
</comment>
<evidence type="ECO:0000256" key="6">
    <source>
        <dbReference type="HAMAP-Rule" id="MF_01208"/>
    </source>
</evidence>
<comment type="function">
    <text evidence="6">Catalyzes the transfer of a ribosyl phosphate group from 5-phosphoribose 1-diphosphate to orotate, leading to the formation of orotidine monophosphate (OMP).</text>
</comment>
<feature type="binding site" evidence="6">
    <location>
        <position position="131"/>
    </location>
    <ligand>
        <name>orotate</name>
        <dbReference type="ChEBI" id="CHEBI:30839"/>
    </ligand>
</feature>
<comment type="similarity">
    <text evidence="6">Belongs to the purine/pyrimidine phosphoribosyltransferase family. PyrE subfamily.</text>
</comment>
<dbReference type="Gene3D" id="3.40.50.2020">
    <property type="match status" value="1"/>
</dbReference>
<evidence type="ECO:0000256" key="1">
    <source>
        <dbReference type="ARBA" id="ARBA00004889"/>
    </source>
</evidence>
<comment type="caution">
    <text evidence="8">The sequence shown here is derived from an EMBL/GenBank/DDBJ whole genome shotgun (WGS) entry which is preliminary data.</text>
</comment>
<dbReference type="SUPFAM" id="SSF53271">
    <property type="entry name" value="PRTase-like"/>
    <property type="match status" value="1"/>
</dbReference>
<reference evidence="8" key="1">
    <citation type="journal article" date="2020" name="mSystems">
        <title>Genome- and Community-Level Interaction Insights into Carbon Utilization and Element Cycling Functions of Hydrothermarchaeota in Hydrothermal Sediment.</title>
        <authorList>
            <person name="Zhou Z."/>
            <person name="Liu Y."/>
            <person name="Xu W."/>
            <person name="Pan J."/>
            <person name="Luo Z.H."/>
            <person name="Li M."/>
        </authorList>
    </citation>
    <scope>NUCLEOTIDE SEQUENCE [LARGE SCALE GENOMIC DNA]</scope>
    <source>
        <strain evidence="8">SpSt-210</strain>
    </source>
</reference>
<accession>A0A831WZT7</accession>
<evidence type="ECO:0000259" key="7">
    <source>
        <dbReference type="Pfam" id="PF00156"/>
    </source>
</evidence>
<dbReference type="EMBL" id="DSIY01000113">
    <property type="protein sequence ID" value="HEG90759.1"/>
    <property type="molecule type" value="Genomic_DNA"/>
</dbReference>